<keyword evidence="2" id="KW-0813">Transport</keyword>
<dbReference type="AlphaFoldDB" id="A0A9J6DYL3"/>
<dbReference type="VEuPathDB" id="VectorBase:LOC119160808"/>
<evidence type="ECO:0000256" key="5">
    <source>
        <dbReference type="SAM" id="Coils"/>
    </source>
</evidence>
<dbReference type="Proteomes" id="UP000821866">
    <property type="component" value="Unassembled WGS sequence"/>
</dbReference>
<comment type="caution">
    <text evidence="6">The sequence shown here is derived from an EMBL/GenBank/DDBJ whole genome shotgun (WGS) entry which is preliminary data.</text>
</comment>
<sequence>MVLGKLREGMGCGQAPGKAKRLKQAKDEAEIEINRFKAEKEQQFKEYEARRLADQSTEFLWARQLPVLRTGVAKKVTDQKQTVHVSEQITVPPDIFRTLSFGPKFAVEPKTSPPELLAMVRQV</sequence>
<keyword evidence="3" id="KW-0375">Hydrogen ion transport</keyword>
<evidence type="ECO:0000256" key="3">
    <source>
        <dbReference type="ARBA" id="ARBA00022781"/>
    </source>
</evidence>
<dbReference type="Gene3D" id="1.20.5.620">
    <property type="entry name" value="F1F0 ATP synthase subunit B, membrane domain"/>
    <property type="match status" value="1"/>
</dbReference>
<keyword evidence="7" id="KW-1185">Reference proteome</keyword>
<reference evidence="6" key="2">
    <citation type="submission" date="2021-09" db="EMBL/GenBank/DDBJ databases">
        <authorList>
            <person name="Jia N."/>
            <person name="Wang J."/>
            <person name="Shi W."/>
            <person name="Du L."/>
            <person name="Sun Y."/>
            <person name="Zhan W."/>
            <person name="Jiang J."/>
            <person name="Wang Q."/>
            <person name="Zhang B."/>
            <person name="Ji P."/>
            <person name="Sakyi L.B."/>
            <person name="Cui X."/>
            <person name="Yuan T."/>
            <person name="Jiang B."/>
            <person name="Yang W."/>
            <person name="Lam T.T.-Y."/>
            <person name="Chang Q."/>
            <person name="Ding S."/>
            <person name="Wang X."/>
            <person name="Zhu J."/>
            <person name="Ruan X."/>
            <person name="Zhao L."/>
            <person name="Wei J."/>
            <person name="Que T."/>
            <person name="Du C."/>
            <person name="Cheng J."/>
            <person name="Dai P."/>
            <person name="Han X."/>
            <person name="Huang E."/>
            <person name="Gao Y."/>
            <person name="Liu J."/>
            <person name="Shao H."/>
            <person name="Ye R."/>
            <person name="Li L."/>
            <person name="Wei W."/>
            <person name="Wang X."/>
            <person name="Wang C."/>
            <person name="Huo Q."/>
            <person name="Li W."/>
            <person name="Guo W."/>
            <person name="Chen H."/>
            <person name="Chen S."/>
            <person name="Zhou L."/>
            <person name="Zhou L."/>
            <person name="Ni X."/>
            <person name="Tian J."/>
            <person name="Zhou Y."/>
            <person name="Sheng Y."/>
            <person name="Liu T."/>
            <person name="Pan Y."/>
            <person name="Xia L."/>
            <person name="Li J."/>
            <person name="Zhao F."/>
            <person name="Cao W."/>
        </authorList>
    </citation>
    <scope>NUCLEOTIDE SEQUENCE</scope>
    <source>
        <strain evidence="6">Rmic-2018</strain>
        <tissue evidence="6">Larvae</tissue>
    </source>
</reference>
<dbReference type="GO" id="GO:0046961">
    <property type="term" value="F:proton-transporting ATPase activity, rotational mechanism"/>
    <property type="evidence" value="ECO:0007669"/>
    <property type="project" value="InterPro"/>
</dbReference>
<evidence type="ECO:0000256" key="4">
    <source>
        <dbReference type="ARBA" id="ARBA00023065"/>
    </source>
</evidence>
<evidence type="ECO:0000256" key="2">
    <source>
        <dbReference type="ARBA" id="ARBA00022448"/>
    </source>
</evidence>
<dbReference type="GO" id="GO:0016471">
    <property type="term" value="C:vacuolar proton-transporting V-type ATPase complex"/>
    <property type="evidence" value="ECO:0007669"/>
    <property type="project" value="InterPro"/>
</dbReference>
<dbReference type="EMBL" id="JABSTU010000007">
    <property type="protein sequence ID" value="KAH8026840.1"/>
    <property type="molecule type" value="Genomic_DNA"/>
</dbReference>
<protein>
    <recommendedName>
        <fullName evidence="8">V-type proton ATPase subunit G</fullName>
    </recommendedName>
</protein>
<keyword evidence="5" id="KW-0175">Coiled coil</keyword>
<keyword evidence="4" id="KW-0406">Ion transport</keyword>
<reference evidence="6" key="1">
    <citation type="journal article" date="2020" name="Cell">
        <title>Large-Scale Comparative Analyses of Tick Genomes Elucidate Their Genetic Diversity and Vector Capacities.</title>
        <authorList>
            <consortium name="Tick Genome and Microbiome Consortium (TIGMIC)"/>
            <person name="Jia N."/>
            <person name="Wang J."/>
            <person name="Shi W."/>
            <person name="Du L."/>
            <person name="Sun Y."/>
            <person name="Zhan W."/>
            <person name="Jiang J.F."/>
            <person name="Wang Q."/>
            <person name="Zhang B."/>
            <person name="Ji P."/>
            <person name="Bell-Sakyi L."/>
            <person name="Cui X.M."/>
            <person name="Yuan T.T."/>
            <person name="Jiang B.G."/>
            <person name="Yang W.F."/>
            <person name="Lam T.T."/>
            <person name="Chang Q.C."/>
            <person name="Ding S.J."/>
            <person name="Wang X.J."/>
            <person name="Zhu J.G."/>
            <person name="Ruan X.D."/>
            <person name="Zhao L."/>
            <person name="Wei J.T."/>
            <person name="Ye R.Z."/>
            <person name="Que T.C."/>
            <person name="Du C.H."/>
            <person name="Zhou Y.H."/>
            <person name="Cheng J.X."/>
            <person name="Dai P.F."/>
            <person name="Guo W.B."/>
            <person name="Han X.H."/>
            <person name="Huang E.J."/>
            <person name="Li L.F."/>
            <person name="Wei W."/>
            <person name="Gao Y.C."/>
            <person name="Liu J.Z."/>
            <person name="Shao H.Z."/>
            <person name="Wang X."/>
            <person name="Wang C.C."/>
            <person name="Yang T.C."/>
            <person name="Huo Q.B."/>
            <person name="Li W."/>
            <person name="Chen H.Y."/>
            <person name="Chen S.E."/>
            <person name="Zhou L.G."/>
            <person name="Ni X.B."/>
            <person name="Tian J.H."/>
            <person name="Sheng Y."/>
            <person name="Liu T."/>
            <person name="Pan Y.S."/>
            <person name="Xia L.Y."/>
            <person name="Li J."/>
            <person name="Zhao F."/>
            <person name="Cao W.C."/>
        </authorList>
    </citation>
    <scope>NUCLEOTIDE SEQUENCE</scope>
    <source>
        <strain evidence="6">Rmic-2018</strain>
    </source>
</reference>
<proteinExistence type="inferred from homology"/>
<name>A0A9J6DYL3_RHIMP</name>
<accession>A0A9J6DYL3</accession>
<evidence type="ECO:0000313" key="6">
    <source>
        <dbReference type="EMBL" id="KAH8026840.1"/>
    </source>
</evidence>
<comment type="similarity">
    <text evidence="1">Belongs to the V-ATPase G subunit family.</text>
</comment>
<dbReference type="InterPro" id="IPR005124">
    <property type="entry name" value="V-ATPase_G"/>
</dbReference>
<evidence type="ECO:0008006" key="8">
    <source>
        <dbReference type="Google" id="ProtNLM"/>
    </source>
</evidence>
<dbReference type="Pfam" id="PF03179">
    <property type="entry name" value="V-ATPase_G"/>
    <property type="match status" value="1"/>
</dbReference>
<evidence type="ECO:0000313" key="7">
    <source>
        <dbReference type="Proteomes" id="UP000821866"/>
    </source>
</evidence>
<organism evidence="6 7">
    <name type="scientific">Rhipicephalus microplus</name>
    <name type="common">Cattle tick</name>
    <name type="synonym">Boophilus microplus</name>
    <dbReference type="NCBI Taxonomy" id="6941"/>
    <lineage>
        <taxon>Eukaryota</taxon>
        <taxon>Metazoa</taxon>
        <taxon>Ecdysozoa</taxon>
        <taxon>Arthropoda</taxon>
        <taxon>Chelicerata</taxon>
        <taxon>Arachnida</taxon>
        <taxon>Acari</taxon>
        <taxon>Parasitiformes</taxon>
        <taxon>Ixodida</taxon>
        <taxon>Ixodoidea</taxon>
        <taxon>Ixodidae</taxon>
        <taxon>Rhipicephalinae</taxon>
        <taxon>Rhipicephalus</taxon>
        <taxon>Boophilus</taxon>
    </lineage>
</organism>
<feature type="coiled-coil region" evidence="5">
    <location>
        <begin position="19"/>
        <end position="46"/>
    </location>
</feature>
<evidence type="ECO:0000256" key="1">
    <source>
        <dbReference type="ARBA" id="ARBA00010066"/>
    </source>
</evidence>
<gene>
    <name evidence="6" type="ORF">HPB51_025803</name>
</gene>